<protein>
    <submittedName>
        <fullName evidence="1">Phosphonate ABC transporter permease</fullName>
    </submittedName>
</protein>
<dbReference type="Proteomes" id="UP000515733">
    <property type="component" value="Chromosome"/>
</dbReference>
<accession>A0A6S6XY96</accession>
<dbReference type="OrthoDB" id="9816482at2"/>
<dbReference type="RefSeq" id="WP_145769119.1">
    <property type="nucleotide sequence ID" value="NZ_LR778301.1"/>
</dbReference>
<dbReference type="InterPro" id="IPR011856">
    <property type="entry name" value="tRNA_endonuc-like_dom_sf"/>
</dbReference>
<organism evidence="1 2">
    <name type="scientific">Denitratisoma oestradiolicum</name>
    <dbReference type="NCBI Taxonomy" id="311182"/>
    <lineage>
        <taxon>Bacteria</taxon>
        <taxon>Pseudomonadati</taxon>
        <taxon>Pseudomonadota</taxon>
        <taxon>Betaproteobacteria</taxon>
        <taxon>Nitrosomonadales</taxon>
        <taxon>Sterolibacteriaceae</taxon>
        <taxon>Denitratisoma</taxon>
    </lineage>
</organism>
<name>A0A6S6XY96_9PROT</name>
<dbReference type="Gene3D" id="3.30.565.10">
    <property type="entry name" value="Histidine kinase-like ATPase, C-terminal domain"/>
    <property type="match status" value="1"/>
</dbReference>
<dbReference type="InterPro" id="IPR036890">
    <property type="entry name" value="HATPase_C_sf"/>
</dbReference>
<dbReference type="EMBL" id="LR778301">
    <property type="protein sequence ID" value="CAB1369119.1"/>
    <property type="molecule type" value="Genomic_DNA"/>
</dbReference>
<dbReference type="KEGG" id="doe:DENOEST_1954"/>
<dbReference type="Gene3D" id="3.40.1350.10">
    <property type="match status" value="1"/>
</dbReference>
<keyword evidence="2" id="KW-1185">Reference proteome</keyword>
<proteinExistence type="predicted"/>
<reference evidence="1 2" key="1">
    <citation type="submission" date="2020-03" db="EMBL/GenBank/DDBJ databases">
        <authorList>
            <consortium name="Genoscope - CEA"/>
            <person name="William W."/>
        </authorList>
    </citation>
    <scope>NUCLEOTIDE SEQUENCE [LARGE SCALE GENOMIC DNA]</scope>
    <source>
        <strain evidence="2">DSM 16959</strain>
    </source>
</reference>
<evidence type="ECO:0000313" key="1">
    <source>
        <dbReference type="EMBL" id="CAB1369119.1"/>
    </source>
</evidence>
<dbReference type="Pfam" id="PF13589">
    <property type="entry name" value="HATPase_c_3"/>
    <property type="match status" value="1"/>
</dbReference>
<dbReference type="SUPFAM" id="SSF55874">
    <property type="entry name" value="ATPase domain of HSP90 chaperone/DNA topoisomerase II/histidine kinase"/>
    <property type="match status" value="1"/>
</dbReference>
<evidence type="ECO:0000313" key="2">
    <source>
        <dbReference type="Proteomes" id="UP000515733"/>
    </source>
</evidence>
<gene>
    <name evidence="1" type="ORF">DENOEST_1954</name>
</gene>
<dbReference type="GO" id="GO:0003676">
    <property type="term" value="F:nucleic acid binding"/>
    <property type="evidence" value="ECO:0007669"/>
    <property type="project" value="InterPro"/>
</dbReference>
<dbReference type="AlphaFoldDB" id="A0A6S6XY96"/>
<sequence length="585" mass="65861">MTKNKSARFQVDSRLARLLSQEYSSTEKALKELIDNAWDADADSVSVTLPAPMSDEPIVVVDDGCGMTTEEVRRHYLAIAADRRIHRGDRSTNKQRLIKGRKGVGKFAGLMAASIMTLETSARGVLTSFTLRLGDLAEVDDIEHLPIELVTQPCDDSSRGTRITLHGLHSNLAFPDPKKFRQILLQEYGREAGFVVSVNDKTLGVDDVDGSYQNQTLTIEDVGDVRLAFAIGETRSVSRQPGIVIRVDGKTVGKPSFFGLDEQEDFPPKLLKRLYGEIDADGLRDHVTAGWDSLVENSELLARVTEAIRPVVFTAFKERYGREIQLAQARLRREVHERLAALPEHRREYAERAVKKVLDRFFGEPPEKIEPYVFVLLEAIERSDYGAVVEHLAEAQRRDVATLADALERFGLADMAHLVEQANARQAFLDRLESLTLAPETLEATMHKAIERNLWIFGPEYSLFSSNKTLQRHADEMLGKQFVGERANNRPDLLLNENLNGECLLIEFKRPSHPLNRDDYTQATNYRHDLAKIVSKPIRVLVVGGRRSPDFPTTNREPDVSVATFGDVISSARRQLEWQLKVQEV</sequence>